<protein>
    <submittedName>
        <fullName evidence="2">RRM domain-containing protein</fullName>
    </submittedName>
</protein>
<dbReference type="GO" id="GO:0003676">
    <property type="term" value="F:nucleic acid binding"/>
    <property type="evidence" value="ECO:0007669"/>
    <property type="project" value="InterPro"/>
</dbReference>
<dbReference type="InterPro" id="IPR035979">
    <property type="entry name" value="RBD_domain_sf"/>
</dbReference>
<dbReference type="Gene3D" id="3.30.70.330">
    <property type="match status" value="1"/>
</dbReference>
<feature type="compositionally biased region" description="Basic and acidic residues" evidence="1">
    <location>
        <begin position="17"/>
        <end position="35"/>
    </location>
</feature>
<dbReference type="AlphaFoldDB" id="A0A183DHX9"/>
<dbReference type="SUPFAM" id="SSF54928">
    <property type="entry name" value="RNA-binding domain, RBD"/>
    <property type="match status" value="1"/>
</dbReference>
<name>A0A183DHX9_9BILA</name>
<feature type="compositionally biased region" description="Acidic residues" evidence="1">
    <location>
        <begin position="39"/>
        <end position="54"/>
    </location>
</feature>
<accession>A0A183DHX9</accession>
<reference evidence="2" key="1">
    <citation type="submission" date="2016-06" db="UniProtKB">
        <authorList>
            <consortium name="WormBaseParasite"/>
        </authorList>
    </citation>
    <scope>IDENTIFICATION</scope>
</reference>
<feature type="region of interest" description="Disordered" evidence="1">
    <location>
        <begin position="16"/>
        <end position="54"/>
    </location>
</feature>
<proteinExistence type="predicted"/>
<dbReference type="InterPro" id="IPR012677">
    <property type="entry name" value="Nucleotide-bd_a/b_plait_sf"/>
</dbReference>
<dbReference type="WBParaSite" id="GPUH_0000832901-mRNA-1">
    <property type="protein sequence ID" value="GPUH_0000832901-mRNA-1"/>
    <property type="gene ID" value="GPUH_0000832901"/>
</dbReference>
<evidence type="ECO:0000256" key="1">
    <source>
        <dbReference type="SAM" id="MobiDB-lite"/>
    </source>
</evidence>
<organism evidence="2">
    <name type="scientific">Gongylonema pulchrum</name>
    <dbReference type="NCBI Taxonomy" id="637853"/>
    <lineage>
        <taxon>Eukaryota</taxon>
        <taxon>Metazoa</taxon>
        <taxon>Ecdysozoa</taxon>
        <taxon>Nematoda</taxon>
        <taxon>Chromadorea</taxon>
        <taxon>Rhabditida</taxon>
        <taxon>Spirurina</taxon>
        <taxon>Spiruromorpha</taxon>
        <taxon>Spiruroidea</taxon>
        <taxon>Gongylonematidae</taxon>
        <taxon>Gongylonema</taxon>
    </lineage>
</organism>
<sequence>LFHYYSGNFSAAVESGAAKETKPEVAVDETEKVQKSESNCEDGADNENEEEDESFLTGTTLFVKNLSFKTTDEALKKKFESHFRIRSASVSKKRGKIDLVHVFFLSDFYFAIYFDAGASSLSYRA</sequence>
<evidence type="ECO:0000313" key="2">
    <source>
        <dbReference type="WBParaSite" id="GPUH_0000832901-mRNA-1"/>
    </source>
</evidence>